<protein>
    <submittedName>
        <fullName evidence="2">Uncharacterized protein</fullName>
    </submittedName>
</protein>
<organism evidence="2 3">
    <name type="scientific">Brassica cretica</name>
    <name type="common">Mustard</name>
    <dbReference type="NCBI Taxonomy" id="69181"/>
    <lineage>
        <taxon>Eukaryota</taxon>
        <taxon>Viridiplantae</taxon>
        <taxon>Streptophyta</taxon>
        <taxon>Embryophyta</taxon>
        <taxon>Tracheophyta</taxon>
        <taxon>Spermatophyta</taxon>
        <taxon>Magnoliopsida</taxon>
        <taxon>eudicotyledons</taxon>
        <taxon>Gunneridae</taxon>
        <taxon>Pentapetalae</taxon>
        <taxon>rosids</taxon>
        <taxon>malvids</taxon>
        <taxon>Brassicales</taxon>
        <taxon>Brassicaceae</taxon>
        <taxon>Brassiceae</taxon>
        <taxon>Brassica</taxon>
    </lineage>
</organism>
<feature type="region of interest" description="Disordered" evidence="1">
    <location>
        <begin position="193"/>
        <end position="214"/>
    </location>
</feature>
<evidence type="ECO:0000313" key="3">
    <source>
        <dbReference type="Proteomes" id="UP000266723"/>
    </source>
</evidence>
<accession>A0ABQ7BDB9</accession>
<reference evidence="2 3" key="1">
    <citation type="journal article" date="2020" name="BMC Genomics">
        <title>Intraspecific diversification of the crop wild relative Brassica cretica Lam. using demographic model selection.</title>
        <authorList>
            <person name="Kioukis A."/>
            <person name="Michalopoulou V.A."/>
            <person name="Briers L."/>
            <person name="Pirintsos S."/>
            <person name="Studholme D.J."/>
            <person name="Pavlidis P."/>
            <person name="Sarris P.F."/>
        </authorList>
    </citation>
    <scope>NUCLEOTIDE SEQUENCE [LARGE SCALE GENOMIC DNA]</scope>
    <source>
        <strain evidence="3">cv. PFS-1207/04</strain>
    </source>
</reference>
<proteinExistence type="predicted"/>
<name>A0ABQ7BDB9_BRACR</name>
<sequence length="263" mass="29092">MVGVRRLSPGVDQNINMIKSGKGRGSGHDLLGDGPMVGMHGLGGCIDWFGDWLNLLRLEYADRNLESWVSVTSHVLVWVLDGPLDKIFRLNLYPIGETCIYDDQDVISEKEQGGRCNEMVRKNQSTGDQLTSAWRSVPVRTSVAGSKRLPSRPDGPCGTMSPGAILAEPGNETKAWGSWFPCGSGSERFWAKRQKEKEKEMEKDLAPGDRTPKVNGVVRKPLDIAGDFMVLNHGLGWFRNEAHGLSRAVHDQDPYDPGRFIGF</sequence>
<keyword evidence="3" id="KW-1185">Reference proteome</keyword>
<dbReference type="Proteomes" id="UP000266723">
    <property type="component" value="Unassembled WGS sequence"/>
</dbReference>
<evidence type="ECO:0000256" key="1">
    <source>
        <dbReference type="SAM" id="MobiDB-lite"/>
    </source>
</evidence>
<gene>
    <name evidence="2" type="ORF">DY000_02040216</name>
</gene>
<comment type="caution">
    <text evidence="2">The sequence shown here is derived from an EMBL/GenBank/DDBJ whole genome shotgun (WGS) entry which is preliminary data.</text>
</comment>
<dbReference type="EMBL" id="QGKV02001507">
    <property type="protein sequence ID" value="KAF3530302.1"/>
    <property type="molecule type" value="Genomic_DNA"/>
</dbReference>
<evidence type="ECO:0000313" key="2">
    <source>
        <dbReference type="EMBL" id="KAF3530302.1"/>
    </source>
</evidence>
<feature type="compositionally biased region" description="Basic and acidic residues" evidence="1">
    <location>
        <begin position="193"/>
        <end position="212"/>
    </location>
</feature>